<keyword evidence="3" id="KW-1185">Reference proteome</keyword>
<feature type="transmembrane region" description="Helical" evidence="1">
    <location>
        <begin position="12"/>
        <end position="30"/>
    </location>
</feature>
<dbReference type="EMBL" id="FOYZ01000005">
    <property type="protein sequence ID" value="SFR76474.1"/>
    <property type="molecule type" value="Genomic_DNA"/>
</dbReference>
<name>A0A1I6JC39_9FIRM</name>
<dbReference type="OrthoDB" id="9843928at2"/>
<sequence length="355" mass="40879">MLKWTLQKYKYLLFLTAYYLWSPAILLFAAEDMYFQNSELWKSDSADAKFRSTTPDKIKLTFKIQGDPDDYYGFGFYNILGDKNLSHYQGIWVSIQCTVNQPISFTFTLTDDKKHSLSYQKQYTIMQTKEDALTAVQINYGTIPLSTYQKVTFFIPFQGNSVLNSVLDYSHITTFGFSFSGKGKTRGNVVLSNVRLVSEKESFHYFSYTGSKIIGDSVVYISTYDSISVTYQIESDHAFRFLNPNVDGITLTADGTLTVSPLVRAQTLFLQASSEDGIFLEYPVELLESWTQYTKNAPKIPSSIQASGAIRDYVLFQNRKLIYYIRICILCIFTALSGFYFYYRKKYKQLKEEDT</sequence>
<feature type="transmembrane region" description="Helical" evidence="1">
    <location>
        <begin position="321"/>
        <end position="343"/>
    </location>
</feature>
<accession>A0A1I6JC39</accession>
<dbReference type="AlphaFoldDB" id="A0A1I6JC39"/>
<keyword evidence="1" id="KW-0812">Transmembrane</keyword>
<evidence type="ECO:0000313" key="2">
    <source>
        <dbReference type="EMBL" id="SFR76474.1"/>
    </source>
</evidence>
<gene>
    <name evidence="2" type="ORF">SAMN05661086_01544</name>
</gene>
<dbReference type="STRING" id="37658.SAMN05661086_01544"/>
<protein>
    <submittedName>
        <fullName evidence="2">Uncharacterized protein</fullName>
    </submittedName>
</protein>
<proteinExistence type="predicted"/>
<keyword evidence="1" id="KW-1133">Transmembrane helix</keyword>
<evidence type="ECO:0000256" key="1">
    <source>
        <dbReference type="SAM" id="Phobius"/>
    </source>
</evidence>
<reference evidence="2 3" key="1">
    <citation type="submission" date="2016-10" db="EMBL/GenBank/DDBJ databases">
        <authorList>
            <person name="de Groot N.N."/>
        </authorList>
    </citation>
    <scope>NUCLEOTIDE SEQUENCE [LARGE SCALE GENOMIC DNA]</scope>
    <source>
        <strain evidence="2 3">743A</strain>
    </source>
</reference>
<organism evidence="2 3">
    <name type="scientific">Anaeromicropila populeti</name>
    <dbReference type="NCBI Taxonomy" id="37658"/>
    <lineage>
        <taxon>Bacteria</taxon>
        <taxon>Bacillati</taxon>
        <taxon>Bacillota</taxon>
        <taxon>Clostridia</taxon>
        <taxon>Lachnospirales</taxon>
        <taxon>Lachnospiraceae</taxon>
        <taxon>Anaeromicropila</taxon>
    </lineage>
</organism>
<keyword evidence="1" id="KW-0472">Membrane</keyword>
<dbReference type="Proteomes" id="UP000199659">
    <property type="component" value="Unassembled WGS sequence"/>
</dbReference>
<evidence type="ECO:0000313" key="3">
    <source>
        <dbReference type="Proteomes" id="UP000199659"/>
    </source>
</evidence>